<dbReference type="PATRIC" id="fig|1434117.4.peg.384"/>
<protein>
    <recommendedName>
        <fullName evidence="7 8">Iron-sulfur cluster carrier protein</fullName>
    </recommendedName>
</protein>
<dbReference type="Pfam" id="PF10609">
    <property type="entry name" value="ParA"/>
    <property type="match status" value="1"/>
</dbReference>
<dbReference type="GO" id="GO:0051536">
    <property type="term" value="F:iron-sulfur cluster binding"/>
    <property type="evidence" value="ECO:0007669"/>
    <property type="project" value="UniProtKB-UniRule"/>
</dbReference>
<proteinExistence type="inferred from homology"/>
<dbReference type="HAMAP" id="MF_02040">
    <property type="entry name" value="Mrp_NBP35"/>
    <property type="match status" value="1"/>
</dbReference>
<keyword evidence="3 8" id="KW-0067">ATP-binding</keyword>
<dbReference type="InterPro" id="IPR033756">
    <property type="entry name" value="YlxH/NBP35"/>
</dbReference>
<comment type="similarity">
    <text evidence="8">Belongs to the Mrp/NBP35 ATP-binding proteins family.</text>
</comment>
<dbReference type="PANTHER" id="PTHR23264">
    <property type="entry name" value="NUCLEOTIDE-BINDING PROTEIN NBP35 YEAST -RELATED"/>
    <property type="match status" value="1"/>
</dbReference>
<organism evidence="9 10">
    <name type="scientific">Methanosarcina mazei WWM610</name>
    <dbReference type="NCBI Taxonomy" id="1434117"/>
    <lineage>
        <taxon>Archaea</taxon>
        <taxon>Methanobacteriati</taxon>
        <taxon>Methanobacteriota</taxon>
        <taxon>Stenosarchaea group</taxon>
        <taxon>Methanomicrobia</taxon>
        <taxon>Methanosarcinales</taxon>
        <taxon>Methanosarcinaceae</taxon>
        <taxon>Methanosarcina</taxon>
    </lineage>
</organism>
<keyword evidence="2 8" id="KW-0547">Nucleotide-binding</keyword>
<comment type="function">
    <text evidence="6 8">Binds and transfers iron-sulfur (Fe-S) clusters to target apoproteins. Can hydrolyze ATP.</text>
</comment>
<dbReference type="Gene3D" id="3.40.50.300">
    <property type="entry name" value="P-loop containing nucleotide triphosphate hydrolases"/>
    <property type="match status" value="1"/>
</dbReference>
<evidence type="ECO:0000256" key="8">
    <source>
        <dbReference type="HAMAP-Rule" id="MF_02040"/>
    </source>
</evidence>
<keyword evidence="5 8" id="KW-0411">Iron-sulfur</keyword>
<evidence type="ECO:0000256" key="3">
    <source>
        <dbReference type="ARBA" id="ARBA00022840"/>
    </source>
</evidence>
<dbReference type="PROSITE" id="PS01215">
    <property type="entry name" value="MRP"/>
    <property type="match status" value="1"/>
</dbReference>
<keyword evidence="4 8" id="KW-0408">Iron</keyword>
<dbReference type="GO" id="GO:0140663">
    <property type="term" value="F:ATP-dependent FeS chaperone activity"/>
    <property type="evidence" value="ECO:0007669"/>
    <property type="project" value="InterPro"/>
</dbReference>
<evidence type="ECO:0000256" key="7">
    <source>
        <dbReference type="ARBA" id="ARBA00074706"/>
    </source>
</evidence>
<evidence type="ECO:0000256" key="6">
    <source>
        <dbReference type="ARBA" id="ARBA00058094"/>
    </source>
</evidence>
<dbReference type="AlphaFoldDB" id="A0A0E3PSW9"/>
<feature type="binding site" evidence="8">
    <location>
        <begin position="58"/>
        <end position="65"/>
    </location>
    <ligand>
        <name>ATP</name>
        <dbReference type="ChEBI" id="CHEBI:30616"/>
    </ligand>
</feature>
<dbReference type="GO" id="GO:0016887">
    <property type="term" value="F:ATP hydrolysis activity"/>
    <property type="evidence" value="ECO:0007669"/>
    <property type="project" value="UniProtKB-UniRule"/>
</dbReference>
<dbReference type="InterPro" id="IPR019591">
    <property type="entry name" value="Mrp/NBP35_ATP-bd"/>
</dbReference>
<gene>
    <name evidence="9" type="ORF">MSMAW_0317</name>
</gene>
<dbReference type="HOGENOM" id="CLU_024839_0_1_2"/>
<dbReference type="CDD" id="cd02037">
    <property type="entry name" value="Mrp_NBP35"/>
    <property type="match status" value="1"/>
</dbReference>
<evidence type="ECO:0000256" key="5">
    <source>
        <dbReference type="ARBA" id="ARBA00023014"/>
    </source>
</evidence>
<dbReference type="InterPro" id="IPR027417">
    <property type="entry name" value="P-loop_NTPase"/>
</dbReference>
<evidence type="ECO:0000313" key="9">
    <source>
        <dbReference type="EMBL" id="AKB39308.1"/>
    </source>
</evidence>
<dbReference type="GO" id="GO:0016226">
    <property type="term" value="P:iron-sulfur cluster assembly"/>
    <property type="evidence" value="ECO:0007669"/>
    <property type="project" value="InterPro"/>
</dbReference>
<keyword evidence="8" id="KW-0378">Hydrolase</keyword>
<comment type="subunit">
    <text evidence="8">Homodimer.</text>
</comment>
<keyword evidence="1 8" id="KW-0479">Metal-binding</keyword>
<evidence type="ECO:0000256" key="1">
    <source>
        <dbReference type="ARBA" id="ARBA00022723"/>
    </source>
</evidence>
<dbReference type="Proteomes" id="UP000033058">
    <property type="component" value="Chromosome"/>
</dbReference>
<evidence type="ECO:0000313" key="10">
    <source>
        <dbReference type="Proteomes" id="UP000033058"/>
    </source>
</evidence>
<accession>A0A0E3PSW9</accession>
<dbReference type="SUPFAM" id="SSF52540">
    <property type="entry name" value="P-loop containing nucleoside triphosphate hydrolases"/>
    <property type="match status" value="1"/>
</dbReference>
<dbReference type="EMBL" id="CP009509">
    <property type="protein sequence ID" value="AKB39308.1"/>
    <property type="molecule type" value="Genomic_DNA"/>
</dbReference>
<reference evidence="9 10" key="1">
    <citation type="submission" date="2014-07" db="EMBL/GenBank/DDBJ databases">
        <title>Methanogenic archaea and the global carbon cycle.</title>
        <authorList>
            <person name="Henriksen J.R."/>
            <person name="Luke J."/>
            <person name="Reinhart S."/>
            <person name="Benedict M.N."/>
            <person name="Youngblut N.D."/>
            <person name="Metcalf M.E."/>
            <person name="Whitaker R.J."/>
            <person name="Metcalf W.W."/>
        </authorList>
    </citation>
    <scope>NUCLEOTIDE SEQUENCE [LARGE SCALE GENOMIC DNA]</scope>
    <source>
        <strain evidence="9 10">WWM610</strain>
    </source>
</reference>
<dbReference type="GO" id="GO:0005524">
    <property type="term" value="F:ATP binding"/>
    <property type="evidence" value="ECO:0007669"/>
    <property type="project" value="UniProtKB-UniRule"/>
</dbReference>
<dbReference type="InterPro" id="IPR000808">
    <property type="entry name" value="Mrp-like_CS"/>
</dbReference>
<evidence type="ECO:0000256" key="2">
    <source>
        <dbReference type="ARBA" id="ARBA00022741"/>
    </source>
</evidence>
<dbReference type="GO" id="GO:0046872">
    <property type="term" value="F:metal ion binding"/>
    <property type="evidence" value="ECO:0007669"/>
    <property type="project" value="UniProtKB-KW"/>
</dbReference>
<sequence length="302" mass="32781">MKKRYKNPEKSGSCGNFIQAIKMTDKVQPLESLSKKPEEPKIVVNLRRIKRKIMVMSGKGGVGKSTVAANLAVGLALRGHRVGLLDCDIHGPTVPTIFGLESARPGVSEEGILPIEVLPNLSVMSIGFLLENKDSPIIWRGPAKMGAIKQFLEEVFWGALDFLIIDLPPGTGDEPLSVAQLIPNCDGSVLVTTPQDVALISVRKSITFSEKLNVPIIGLVDNMHGLICPHCGKPIEVFGSGGVEKASKDFNIPILARLPIEPGVAEMEDRGTVVQDQLKHGTEWQKNFDNVVDAVEKILEKE</sequence>
<name>A0A0E3PSW9_METMZ</name>
<dbReference type="GO" id="GO:0005829">
    <property type="term" value="C:cytosol"/>
    <property type="evidence" value="ECO:0007669"/>
    <property type="project" value="TreeGrafter"/>
</dbReference>
<dbReference type="PANTHER" id="PTHR23264:SF19">
    <property type="entry name" value="CYTOSOLIC FE-S CLUSTER ASSEMBLY FACTOR NUBP2"/>
    <property type="match status" value="1"/>
</dbReference>
<dbReference type="FunFam" id="3.40.50.300:FF:001119">
    <property type="entry name" value="Iron-sulfur cluster carrier protein"/>
    <property type="match status" value="1"/>
</dbReference>
<evidence type="ECO:0000256" key="4">
    <source>
        <dbReference type="ARBA" id="ARBA00023004"/>
    </source>
</evidence>